<dbReference type="Gene3D" id="3.30.70.1350">
    <property type="entry name" value="Cation efflux protein, cytoplasmic domain"/>
    <property type="match status" value="1"/>
</dbReference>
<evidence type="ECO:0000256" key="4">
    <source>
        <dbReference type="ARBA" id="ARBA00022692"/>
    </source>
</evidence>
<dbReference type="GO" id="GO:0015093">
    <property type="term" value="F:ferrous iron transmembrane transporter activity"/>
    <property type="evidence" value="ECO:0007669"/>
    <property type="project" value="TreeGrafter"/>
</dbReference>
<feature type="transmembrane region" description="Helical" evidence="8">
    <location>
        <begin position="171"/>
        <end position="193"/>
    </location>
</feature>
<comment type="similarity">
    <text evidence="2">Belongs to the cation diffusion facilitator (CDF) transporter (TC 2.A.4) family.</text>
</comment>
<evidence type="ECO:0000256" key="5">
    <source>
        <dbReference type="ARBA" id="ARBA00022989"/>
    </source>
</evidence>
<feature type="transmembrane region" description="Helical" evidence="8">
    <location>
        <begin position="103"/>
        <end position="120"/>
    </location>
</feature>
<dbReference type="NCBIfam" id="TIGR01297">
    <property type="entry name" value="CDF"/>
    <property type="match status" value="1"/>
</dbReference>
<feature type="domain" description="Cation efflux protein cytoplasmic" evidence="10">
    <location>
        <begin position="270"/>
        <end position="345"/>
    </location>
</feature>
<evidence type="ECO:0000313" key="12">
    <source>
        <dbReference type="Proteomes" id="UP000463857"/>
    </source>
</evidence>
<dbReference type="Pfam" id="PF01545">
    <property type="entry name" value="Cation_efflux"/>
    <property type="match status" value="1"/>
</dbReference>
<evidence type="ECO:0000313" key="11">
    <source>
        <dbReference type="EMBL" id="QHC02010.1"/>
    </source>
</evidence>
<evidence type="ECO:0000256" key="6">
    <source>
        <dbReference type="ARBA" id="ARBA00023136"/>
    </source>
</evidence>
<dbReference type="InterPro" id="IPR058533">
    <property type="entry name" value="Cation_efflux_TM"/>
</dbReference>
<keyword evidence="6 8" id="KW-0472">Membrane</keyword>
<reference evidence="11 12" key="1">
    <citation type="journal article" date="2018" name="Int. J. Syst. Evol. Microbiol.">
        <title>Epidermidibacterium keratini gen. nov., sp. nov., a member of the family Sporichthyaceae, isolated from keratin epidermis.</title>
        <authorList>
            <person name="Lee D.G."/>
            <person name="Trujillo M.E."/>
            <person name="Kang S."/>
            <person name="Nam J.J."/>
            <person name="Kim Y.J."/>
        </authorList>
    </citation>
    <scope>NUCLEOTIDE SEQUENCE [LARGE SCALE GENOMIC DNA]</scope>
    <source>
        <strain evidence="11 12">EPI-7</strain>
    </source>
</reference>
<dbReference type="GO" id="GO:0015086">
    <property type="term" value="F:cadmium ion transmembrane transporter activity"/>
    <property type="evidence" value="ECO:0007669"/>
    <property type="project" value="TreeGrafter"/>
</dbReference>
<dbReference type="AlphaFoldDB" id="A0A7L4YSE5"/>
<dbReference type="InterPro" id="IPR050291">
    <property type="entry name" value="CDF_Transporter"/>
</dbReference>
<evidence type="ECO:0000256" key="2">
    <source>
        <dbReference type="ARBA" id="ARBA00008114"/>
    </source>
</evidence>
<feature type="transmembrane region" description="Helical" evidence="8">
    <location>
        <begin position="214"/>
        <end position="233"/>
    </location>
</feature>
<evidence type="ECO:0000256" key="8">
    <source>
        <dbReference type="SAM" id="Phobius"/>
    </source>
</evidence>
<dbReference type="SUPFAM" id="SSF160240">
    <property type="entry name" value="Cation efflux protein cytoplasmic domain-like"/>
    <property type="match status" value="1"/>
</dbReference>
<dbReference type="PANTHER" id="PTHR43840:SF15">
    <property type="entry name" value="MITOCHONDRIAL METAL TRANSPORTER 1-RELATED"/>
    <property type="match status" value="1"/>
</dbReference>
<evidence type="ECO:0000256" key="1">
    <source>
        <dbReference type="ARBA" id="ARBA00004141"/>
    </source>
</evidence>
<keyword evidence="12" id="KW-1185">Reference proteome</keyword>
<name>A0A7L4YSE5_9ACTN</name>
<comment type="subcellular location">
    <subcellularLocation>
        <location evidence="1">Membrane</location>
        <topology evidence="1">Multi-pass membrane protein</topology>
    </subcellularLocation>
</comment>
<evidence type="ECO:0000256" key="7">
    <source>
        <dbReference type="SAM" id="MobiDB-lite"/>
    </source>
</evidence>
<dbReference type="InterPro" id="IPR002524">
    <property type="entry name" value="Cation_efflux"/>
</dbReference>
<dbReference type="Gene3D" id="1.20.1510.10">
    <property type="entry name" value="Cation efflux protein transmembrane domain"/>
    <property type="match status" value="1"/>
</dbReference>
<keyword evidence="4 8" id="KW-0812">Transmembrane</keyword>
<evidence type="ECO:0000259" key="10">
    <source>
        <dbReference type="Pfam" id="PF16916"/>
    </source>
</evidence>
<feature type="domain" description="Cation efflux protein transmembrane" evidence="9">
    <location>
        <begin position="71"/>
        <end position="264"/>
    </location>
</feature>
<dbReference type="InterPro" id="IPR036837">
    <property type="entry name" value="Cation_efflux_CTD_sf"/>
</dbReference>
<protein>
    <submittedName>
        <fullName evidence="11">Cation diffusion facilitator family transporter</fullName>
    </submittedName>
</protein>
<dbReference type="GO" id="GO:0005886">
    <property type="term" value="C:plasma membrane"/>
    <property type="evidence" value="ECO:0007669"/>
    <property type="project" value="TreeGrafter"/>
</dbReference>
<dbReference type="Proteomes" id="UP000463857">
    <property type="component" value="Chromosome"/>
</dbReference>
<dbReference type="OrthoDB" id="9813655at2"/>
<proteinExistence type="inferred from homology"/>
<keyword evidence="5 8" id="KW-1133">Transmembrane helix</keyword>
<dbReference type="KEGG" id="eke:EK0264_18155"/>
<gene>
    <name evidence="11" type="ORF">EK0264_18155</name>
</gene>
<dbReference type="GO" id="GO:0006882">
    <property type="term" value="P:intracellular zinc ion homeostasis"/>
    <property type="evidence" value="ECO:0007669"/>
    <property type="project" value="TreeGrafter"/>
</dbReference>
<accession>A0A7L4YSE5</accession>
<dbReference type="EMBL" id="CP047156">
    <property type="protein sequence ID" value="QHC02010.1"/>
    <property type="molecule type" value="Genomic_DNA"/>
</dbReference>
<dbReference type="GO" id="GO:0015341">
    <property type="term" value="F:zinc efflux antiporter activity"/>
    <property type="evidence" value="ECO:0007669"/>
    <property type="project" value="TreeGrafter"/>
</dbReference>
<dbReference type="InterPro" id="IPR027469">
    <property type="entry name" value="Cation_efflux_TMD_sf"/>
</dbReference>
<feature type="transmembrane region" description="Helical" evidence="8">
    <location>
        <begin position="140"/>
        <end position="159"/>
    </location>
</feature>
<organism evidence="11 12">
    <name type="scientific">Epidermidibacterium keratini</name>
    <dbReference type="NCBI Taxonomy" id="1891644"/>
    <lineage>
        <taxon>Bacteria</taxon>
        <taxon>Bacillati</taxon>
        <taxon>Actinomycetota</taxon>
        <taxon>Actinomycetes</taxon>
        <taxon>Sporichthyales</taxon>
        <taxon>Sporichthyaceae</taxon>
        <taxon>Epidermidibacterium</taxon>
    </lineage>
</organism>
<dbReference type="InParanoid" id="A0A7L4YSE5"/>
<sequence>MVRRLSIPSFRPSAAPVRNARRWTKPAPTDSPRSASRWDWIGSTRVIRVGKNRPVPNSTNDRPRDLQKYAWLSIATAIVTISLKMGAYLLTGSVGLLSDAAESVVNLVAAIVALIALRVAAKPADWNHQFGHSKAEYFSAWIEGLMIFVAAAFIIYSAIGRILDPQPIENVGIGLVISVVAAAINGSIALVLLRAGRQHRSLTLVADGKHLMTDVWTSGGVVVGVLLVGVTGWDLLDPIVAILVGMNILFQGYRLVQESTLGLMDVAWSDEDNEALANAVRPFRTDEVTIHGVRTRQSGHHRFAEMHVLVPGDWTVWRGHDLLEEIEAAVHKELEDVQLISHLEPIEDPRAYDDYPAEIPLGDAISSDKRHDT</sequence>
<feature type="transmembrane region" description="Helical" evidence="8">
    <location>
        <begin position="69"/>
        <end position="91"/>
    </location>
</feature>
<dbReference type="InterPro" id="IPR027470">
    <property type="entry name" value="Cation_efflux_CTD"/>
</dbReference>
<keyword evidence="3" id="KW-0813">Transport</keyword>
<dbReference type="Pfam" id="PF16916">
    <property type="entry name" value="ZT_dimer"/>
    <property type="match status" value="1"/>
</dbReference>
<evidence type="ECO:0000259" key="9">
    <source>
        <dbReference type="Pfam" id="PF01545"/>
    </source>
</evidence>
<feature type="region of interest" description="Disordered" evidence="7">
    <location>
        <begin position="17"/>
        <end position="36"/>
    </location>
</feature>
<dbReference type="SUPFAM" id="SSF161111">
    <property type="entry name" value="Cation efflux protein transmembrane domain-like"/>
    <property type="match status" value="1"/>
</dbReference>
<evidence type="ECO:0000256" key="3">
    <source>
        <dbReference type="ARBA" id="ARBA00022448"/>
    </source>
</evidence>
<dbReference type="PANTHER" id="PTHR43840">
    <property type="entry name" value="MITOCHONDRIAL METAL TRANSPORTER 1-RELATED"/>
    <property type="match status" value="1"/>
</dbReference>